<evidence type="ECO:0000256" key="2">
    <source>
        <dbReference type="SAM" id="MobiDB-lite"/>
    </source>
</evidence>
<dbReference type="EMBL" id="JBBWWR010000019">
    <property type="protein sequence ID" value="KAK8941866.1"/>
    <property type="molecule type" value="Genomic_DNA"/>
</dbReference>
<feature type="coiled-coil region" evidence="1">
    <location>
        <begin position="127"/>
        <end position="200"/>
    </location>
</feature>
<dbReference type="Proteomes" id="UP001412067">
    <property type="component" value="Unassembled WGS sequence"/>
</dbReference>
<comment type="caution">
    <text evidence="4">The sequence shown here is derived from an EMBL/GenBank/DDBJ whole genome shotgun (WGS) entry which is preliminary data.</text>
</comment>
<accession>A0ABR2LID7</accession>
<sequence>MEGDRTFVNPTGGNVSDVPISFPEPLEDGLQVQSSAEDGDEKERGNLSNDRIRALHLEVETLRLERSDLQGMLASSTADFEDKLSRMQQALIVKSSEAENALAEADMTKTALMDRATGLMEDLNIVKEKARIALMTKEAEINTLNEMLKKWEEAFEAEKDKTLHSVAKEKEMVTSLEEKLLTMREKCEELAAERQKARLAIEKNVEVISSLTEELRIQREKGRNVLELKENEIVSLKKDLLLAKEYQEFENNELEEELKGRKDHVSKLEGQIKKNLSGDRDSGFLQNNHRMELKKVEDGLKISWVTAAAIMASTGTVAVVITAFCLRHKK</sequence>
<feature type="region of interest" description="Disordered" evidence="2">
    <location>
        <begin position="1"/>
        <end position="47"/>
    </location>
</feature>
<feature type="transmembrane region" description="Helical" evidence="3">
    <location>
        <begin position="302"/>
        <end position="326"/>
    </location>
</feature>
<gene>
    <name evidence="4" type="ORF">KSP40_PGU016472</name>
</gene>
<evidence type="ECO:0000256" key="1">
    <source>
        <dbReference type="SAM" id="Coils"/>
    </source>
</evidence>
<evidence type="ECO:0000313" key="5">
    <source>
        <dbReference type="Proteomes" id="UP001412067"/>
    </source>
</evidence>
<organism evidence="4 5">
    <name type="scientific">Platanthera guangdongensis</name>
    <dbReference type="NCBI Taxonomy" id="2320717"/>
    <lineage>
        <taxon>Eukaryota</taxon>
        <taxon>Viridiplantae</taxon>
        <taxon>Streptophyta</taxon>
        <taxon>Embryophyta</taxon>
        <taxon>Tracheophyta</taxon>
        <taxon>Spermatophyta</taxon>
        <taxon>Magnoliopsida</taxon>
        <taxon>Liliopsida</taxon>
        <taxon>Asparagales</taxon>
        <taxon>Orchidaceae</taxon>
        <taxon>Orchidoideae</taxon>
        <taxon>Orchideae</taxon>
        <taxon>Orchidinae</taxon>
        <taxon>Platanthera</taxon>
    </lineage>
</organism>
<keyword evidence="3" id="KW-0472">Membrane</keyword>
<keyword evidence="1" id="KW-0175">Coiled coil</keyword>
<protein>
    <submittedName>
        <fullName evidence="4">Uncharacterized protein</fullName>
    </submittedName>
</protein>
<evidence type="ECO:0000256" key="3">
    <source>
        <dbReference type="SAM" id="Phobius"/>
    </source>
</evidence>
<proteinExistence type="predicted"/>
<keyword evidence="3" id="KW-1133">Transmembrane helix</keyword>
<reference evidence="4 5" key="1">
    <citation type="journal article" date="2022" name="Nat. Plants">
        <title>Genomes of leafy and leafless Platanthera orchids illuminate the evolution of mycoheterotrophy.</title>
        <authorList>
            <person name="Li M.H."/>
            <person name="Liu K.W."/>
            <person name="Li Z."/>
            <person name="Lu H.C."/>
            <person name="Ye Q.L."/>
            <person name="Zhang D."/>
            <person name="Wang J.Y."/>
            <person name="Li Y.F."/>
            <person name="Zhong Z.M."/>
            <person name="Liu X."/>
            <person name="Yu X."/>
            <person name="Liu D.K."/>
            <person name="Tu X.D."/>
            <person name="Liu B."/>
            <person name="Hao Y."/>
            <person name="Liao X.Y."/>
            <person name="Jiang Y.T."/>
            <person name="Sun W.H."/>
            <person name="Chen J."/>
            <person name="Chen Y.Q."/>
            <person name="Ai Y."/>
            <person name="Zhai J.W."/>
            <person name="Wu S.S."/>
            <person name="Zhou Z."/>
            <person name="Hsiao Y.Y."/>
            <person name="Wu W.L."/>
            <person name="Chen Y.Y."/>
            <person name="Lin Y.F."/>
            <person name="Hsu J.L."/>
            <person name="Li C.Y."/>
            <person name="Wang Z.W."/>
            <person name="Zhao X."/>
            <person name="Zhong W.Y."/>
            <person name="Ma X.K."/>
            <person name="Ma L."/>
            <person name="Huang J."/>
            <person name="Chen G.Z."/>
            <person name="Huang M.Z."/>
            <person name="Huang L."/>
            <person name="Peng D.H."/>
            <person name="Luo Y.B."/>
            <person name="Zou S.Q."/>
            <person name="Chen S.P."/>
            <person name="Lan S."/>
            <person name="Tsai W.C."/>
            <person name="Van de Peer Y."/>
            <person name="Liu Z.J."/>
        </authorList>
    </citation>
    <scope>NUCLEOTIDE SEQUENCE [LARGE SCALE GENOMIC DNA]</scope>
    <source>
        <strain evidence="4">Lor288</strain>
    </source>
</reference>
<keyword evidence="5" id="KW-1185">Reference proteome</keyword>
<keyword evidence="3" id="KW-0812">Transmembrane</keyword>
<name>A0ABR2LID7_9ASPA</name>
<evidence type="ECO:0000313" key="4">
    <source>
        <dbReference type="EMBL" id="KAK8941866.1"/>
    </source>
</evidence>